<dbReference type="InterPro" id="IPR036779">
    <property type="entry name" value="LysM_dom_sf"/>
</dbReference>
<organism evidence="2 3">
    <name type="scientific">Paenibacillus arenilitoris</name>
    <dbReference type="NCBI Taxonomy" id="2772299"/>
    <lineage>
        <taxon>Bacteria</taxon>
        <taxon>Bacillati</taxon>
        <taxon>Bacillota</taxon>
        <taxon>Bacilli</taxon>
        <taxon>Bacillales</taxon>
        <taxon>Paenibacillaceae</taxon>
        <taxon>Paenibacillus</taxon>
    </lineage>
</organism>
<reference evidence="2" key="1">
    <citation type="submission" date="2020-09" db="EMBL/GenBank/DDBJ databases">
        <title>A novel bacterium of genus Paenibacillus, isolated from South China Sea.</title>
        <authorList>
            <person name="Huang H."/>
            <person name="Mo K."/>
            <person name="Hu Y."/>
        </authorList>
    </citation>
    <scope>NUCLEOTIDE SEQUENCE</scope>
    <source>
        <strain evidence="2">IB182493</strain>
    </source>
</reference>
<keyword evidence="3" id="KW-1185">Reference proteome</keyword>
<protein>
    <submittedName>
        <fullName evidence="2">LysM peptidoglycan-binding domain-containing protein</fullName>
    </submittedName>
</protein>
<dbReference type="InterPro" id="IPR018392">
    <property type="entry name" value="LysM"/>
</dbReference>
<sequence length="220" mass="23777">MYDYRQCTAEQYPYTIQPGDTLNLIAYRLEVSVAGIMAANPGVDPYNLRVGQVLCIPSCPPNHTAKIIERGDTLYAIAQAYRVTIASILAANPGIDPNSLRVGQRMCIPSACAAGDSADRDVILAMQRDIDMLKAESGVQQAEEANYGTSSATTRAVLVTDAELRFDAAPVSFSGNYKGHYTAGRSYPYYADAAMGGQRGITVKDHFGVWHSFGYHVPIG</sequence>
<evidence type="ECO:0000313" key="2">
    <source>
        <dbReference type="EMBL" id="MBD2869367.1"/>
    </source>
</evidence>
<dbReference type="SMART" id="SM00257">
    <property type="entry name" value="LysM"/>
    <property type="match status" value="2"/>
</dbReference>
<name>A0A927CLF6_9BACL</name>
<dbReference type="Pfam" id="PF01476">
    <property type="entry name" value="LysM"/>
    <property type="match status" value="2"/>
</dbReference>
<dbReference type="CDD" id="cd00118">
    <property type="entry name" value="LysM"/>
    <property type="match status" value="2"/>
</dbReference>
<evidence type="ECO:0000313" key="3">
    <source>
        <dbReference type="Proteomes" id="UP000632125"/>
    </source>
</evidence>
<dbReference type="Proteomes" id="UP000632125">
    <property type="component" value="Unassembled WGS sequence"/>
</dbReference>
<proteinExistence type="predicted"/>
<dbReference type="RefSeq" id="WP_190861398.1">
    <property type="nucleotide sequence ID" value="NZ_JACXIY010000014.1"/>
</dbReference>
<dbReference type="SUPFAM" id="SSF54106">
    <property type="entry name" value="LysM domain"/>
    <property type="match status" value="2"/>
</dbReference>
<dbReference type="PANTHER" id="PTHR33734:SF22">
    <property type="entry name" value="MEMBRANE-BOUND LYTIC MUREIN TRANSGLYCOSYLASE D"/>
    <property type="match status" value="1"/>
</dbReference>
<dbReference type="AlphaFoldDB" id="A0A927CLF6"/>
<feature type="domain" description="LysM" evidence="1">
    <location>
        <begin position="12"/>
        <end position="56"/>
    </location>
</feature>
<accession>A0A927CLF6</accession>
<comment type="caution">
    <text evidence="2">The sequence shown here is derived from an EMBL/GenBank/DDBJ whole genome shotgun (WGS) entry which is preliminary data.</text>
</comment>
<dbReference type="PROSITE" id="PS51782">
    <property type="entry name" value="LYSM"/>
    <property type="match status" value="2"/>
</dbReference>
<gene>
    <name evidence="2" type="ORF">IDH41_12330</name>
</gene>
<feature type="domain" description="LysM" evidence="1">
    <location>
        <begin position="64"/>
        <end position="108"/>
    </location>
</feature>
<dbReference type="EMBL" id="JACXIY010000014">
    <property type="protein sequence ID" value="MBD2869367.1"/>
    <property type="molecule type" value="Genomic_DNA"/>
</dbReference>
<dbReference type="Gene3D" id="3.10.350.10">
    <property type="entry name" value="LysM domain"/>
    <property type="match status" value="2"/>
</dbReference>
<evidence type="ECO:0000259" key="1">
    <source>
        <dbReference type="PROSITE" id="PS51782"/>
    </source>
</evidence>
<dbReference type="PANTHER" id="PTHR33734">
    <property type="entry name" value="LYSM DOMAIN-CONTAINING GPI-ANCHORED PROTEIN 2"/>
    <property type="match status" value="1"/>
</dbReference>